<keyword evidence="8" id="KW-0645">Protease</keyword>
<evidence type="ECO:0000256" key="16">
    <source>
        <dbReference type="ARBA" id="ARBA00023145"/>
    </source>
</evidence>
<keyword evidence="16" id="KW-0865">Zymogen</keyword>
<keyword evidence="24" id="KW-1185">Reference proteome</keyword>
<gene>
    <name evidence="23" type="ORF">GS429_07665</name>
</gene>
<feature type="domain" description="PA" evidence="21">
    <location>
        <begin position="101"/>
        <end position="195"/>
    </location>
</feature>
<evidence type="ECO:0000256" key="13">
    <source>
        <dbReference type="ARBA" id="ARBA00022833"/>
    </source>
</evidence>
<keyword evidence="7" id="KW-0121">Carboxypeptidase</keyword>
<comment type="subunit">
    <text evidence="19">Homodimer. The monomeric form is inactive while the homodimer is active.</text>
</comment>
<comment type="caution">
    <text evidence="23">The sequence shown here is derived from an EMBL/GenBank/DDBJ whole genome shotgun (WGS) entry which is preliminary data.</text>
</comment>
<evidence type="ECO:0000256" key="9">
    <source>
        <dbReference type="ARBA" id="ARBA00022723"/>
    </source>
</evidence>
<dbReference type="SUPFAM" id="SSF52025">
    <property type="entry name" value="PA domain"/>
    <property type="match status" value="1"/>
</dbReference>
<accession>A0A6B0VK52</accession>
<dbReference type="GO" id="GO:0046872">
    <property type="term" value="F:metal ion binding"/>
    <property type="evidence" value="ECO:0007669"/>
    <property type="project" value="UniProtKB-KW"/>
</dbReference>
<keyword evidence="13" id="KW-0862">Zinc</keyword>
<evidence type="ECO:0000256" key="14">
    <source>
        <dbReference type="ARBA" id="ARBA00023034"/>
    </source>
</evidence>
<dbReference type="OrthoDB" id="18376at2157"/>
<dbReference type="PANTHER" id="PTHR12053">
    <property type="entry name" value="PROTEASE FAMILY M28 PLASMA GLUTAMATE CARBOXYPEPTIDASE-RELATED"/>
    <property type="match status" value="1"/>
</dbReference>
<evidence type="ECO:0000256" key="12">
    <source>
        <dbReference type="ARBA" id="ARBA00022824"/>
    </source>
</evidence>
<dbReference type="Proteomes" id="UP000434101">
    <property type="component" value="Unassembled WGS sequence"/>
</dbReference>
<protein>
    <recommendedName>
        <fullName evidence="5">Carboxypeptidase Q</fullName>
    </recommendedName>
    <alternativeName>
        <fullName evidence="20">Plasma glutamate carboxypeptidase</fullName>
    </alternativeName>
</protein>
<keyword evidence="11" id="KW-0378">Hydrolase</keyword>
<dbReference type="PANTHER" id="PTHR12053:SF3">
    <property type="entry name" value="CARBOXYPEPTIDASE Q"/>
    <property type="match status" value="1"/>
</dbReference>
<keyword evidence="9" id="KW-0479">Metal-binding</keyword>
<dbReference type="InterPro" id="IPR039866">
    <property type="entry name" value="CPQ"/>
</dbReference>
<evidence type="ECO:0000256" key="7">
    <source>
        <dbReference type="ARBA" id="ARBA00022645"/>
    </source>
</evidence>
<evidence type="ECO:0000259" key="22">
    <source>
        <dbReference type="Pfam" id="PF04389"/>
    </source>
</evidence>
<evidence type="ECO:0000256" key="6">
    <source>
        <dbReference type="ARBA" id="ARBA00022525"/>
    </source>
</evidence>
<evidence type="ECO:0000256" key="4">
    <source>
        <dbReference type="ARBA" id="ARBA00004613"/>
    </source>
</evidence>
<dbReference type="GO" id="GO:0006508">
    <property type="term" value="P:proteolysis"/>
    <property type="evidence" value="ECO:0007669"/>
    <property type="project" value="UniProtKB-KW"/>
</dbReference>
<evidence type="ECO:0000256" key="3">
    <source>
        <dbReference type="ARBA" id="ARBA00004555"/>
    </source>
</evidence>
<sequence length="447" mass="48580">MTKLPNDVVGDAYTSTYHWELLEDLVDIGNRMAGQEGERQGAERVRKAFSEIGLQNVHIDEFEIDGWWRGDAALSTSGVHEDTFAADYQVIGLPGTPSETVEAELVDVGYGRPADFAEADLEGNIAMASSETPDDHERRLHRMEKYVSAVDGGAVGFVFRNHVAGCLPATGEIGYDNRPGPIPAVGVSKEVGDRLLRHASDGSLRVELDVDARNERTESVNVIGEAGPDTDDVVMVTAHLDAHDIAEGANDNGAGTALVCEIARLLKRVEDDLETRVRFVPFGSEEIGLQGAAHSVATQDLSNVKCVINIDGAGNSRTLRVNANEFDGLRNLFEEITDEFDVPLVTDDTISPHGDQWAFVQEGVPASMTSSTSESSGRGWGHTHADTLDKLDVRDLRELSALIGSAAFTAAEDDREFAPRSRAETREMIDDGYVQELKIGGRWPYDE</sequence>
<dbReference type="Pfam" id="PF04389">
    <property type="entry name" value="Peptidase_M28"/>
    <property type="match status" value="1"/>
</dbReference>
<evidence type="ECO:0000256" key="10">
    <source>
        <dbReference type="ARBA" id="ARBA00022729"/>
    </source>
</evidence>
<dbReference type="RefSeq" id="WP_160064235.1">
    <property type="nucleotide sequence ID" value="NZ_WUYX01000026.1"/>
</dbReference>
<keyword evidence="14" id="KW-0333">Golgi apparatus</keyword>
<keyword evidence="17" id="KW-0325">Glycoprotein</keyword>
<name>A0A6B0VK52_9EURY</name>
<evidence type="ECO:0000256" key="20">
    <source>
        <dbReference type="ARBA" id="ARBA00033328"/>
    </source>
</evidence>
<evidence type="ECO:0000256" key="2">
    <source>
        <dbReference type="ARBA" id="ARBA00004371"/>
    </source>
</evidence>
<evidence type="ECO:0000256" key="8">
    <source>
        <dbReference type="ARBA" id="ARBA00022670"/>
    </source>
</evidence>
<comment type="subcellular location">
    <subcellularLocation>
        <location evidence="1">Endoplasmic reticulum</location>
    </subcellularLocation>
    <subcellularLocation>
        <location evidence="3">Golgi apparatus</location>
    </subcellularLocation>
    <subcellularLocation>
        <location evidence="2">Lysosome</location>
    </subcellularLocation>
    <subcellularLocation>
        <location evidence="4">Secreted</location>
    </subcellularLocation>
</comment>
<reference evidence="23 24" key="1">
    <citation type="submission" date="2020-01" db="EMBL/GenBank/DDBJ databases">
        <title>Natronorubrum sp. JWXQ-INN 674 isolated from Inner Mongolia Autonomous Region of China.</title>
        <authorList>
            <person name="Xue Q."/>
        </authorList>
    </citation>
    <scope>NUCLEOTIDE SEQUENCE [LARGE SCALE GENOMIC DNA]</scope>
    <source>
        <strain evidence="23 24">JWXQ-INN-674</strain>
    </source>
</reference>
<dbReference type="InterPro" id="IPR003137">
    <property type="entry name" value="PA_domain"/>
</dbReference>
<organism evidence="23 24">
    <name type="scientific">Natronorubrum halalkaliphilum</name>
    <dbReference type="NCBI Taxonomy" id="2691917"/>
    <lineage>
        <taxon>Archaea</taxon>
        <taxon>Methanobacteriati</taxon>
        <taxon>Methanobacteriota</taxon>
        <taxon>Stenosarchaea group</taxon>
        <taxon>Halobacteria</taxon>
        <taxon>Halobacteriales</taxon>
        <taxon>Natrialbaceae</taxon>
        <taxon>Natronorubrum</taxon>
    </lineage>
</organism>
<evidence type="ECO:0000256" key="1">
    <source>
        <dbReference type="ARBA" id="ARBA00004240"/>
    </source>
</evidence>
<keyword evidence="12" id="KW-0256">Endoplasmic reticulum</keyword>
<proteinExistence type="predicted"/>
<dbReference type="SUPFAM" id="SSF53187">
    <property type="entry name" value="Zn-dependent exopeptidases"/>
    <property type="match status" value="1"/>
</dbReference>
<dbReference type="Pfam" id="PF02225">
    <property type="entry name" value="PA"/>
    <property type="match status" value="1"/>
</dbReference>
<keyword evidence="10" id="KW-0732">Signal</keyword>
<dbReference type="Gene3D" id="3.50.30.30">
    <property type="match status" value="1"/>
</dbReference>
<dbReference type="EMBL" id="WUYX01000026">
    <property type="protein sequence ID" value="MXV61934.1"/>
    <property type="molecule type" value="Genomic_DNA"/>
</dbReference>
<dbReference type="InterPro" id="IPR046450">
    <property type="entry name" value="PA_dom_sf"/>
</dbReference>
<keyword evidence="18" id="KW-0458">Lysosome</keyword>
<evidence type="ECO:0000256" key="15">
    <source>
        <dbReference type="ARBA" id="ARBA00023049"/>
    </source>
</evidence>
<dbReference type="InterPro" id="IPR007484">
    <property type="entry name" value="Peptidase_M28"/>
</dbReference>
<evidence type="ECO:0000313" key="24">
    <source>
        <dbReference type="Proteomes" id="UP000434101"/>
    </source>
</evidence>
<feature type="domain" description="Peptidase M28" evidence="22">
    <location>
        <begin position="221"/>
        <end position="403"/>
    </location>
</feature>
<evidence type="ECO:0000256" key="19">
    <source>
        <dbReference type="ARBA" id="ARBA00025833"/>
    </source>
</evidence>
<evidence type="ECO:0000256" key="18">
    <source>
        <dbReference type="ARBA" id="ARBA00023228"/>
    </source>
</evidence>
<dbReference type="AlphaFoldDB" id="A0A6B0VK52"/>
<evidence type="ECO:0000256" key="17">
    <source>
        <dbReference type="ARBA" id="ARBA00023180"/>
    </source>
</evidence>
<evidence type="ECO:0000256" key="5">
    <source>
        <dbReference type="ARBA" id="ARBA00014116"/>
    </source>
</evidence>
<dbReference type="GO" id="GO:0005576">
    <property type="term" value="C:extracellular region"/>
    <property type="evidence" value="ECO:0007669"/>
    <property type="project" value="UniProtKB-SubCell"/>
</dbReference>
<evidence type="ECO:0000256" key="11">
    <source>
        <dbReference type="ARBA" id="ARBA00022801"/>
    </source>
</evidence>
<evidence type="ECO:0000259" key="21">
    <source>
        <dbReference type="Pfam" id="PF02225"/>
    </source>
</evidence>
<dbReference type="GO" id="GO:0070573">
    <property type="term" value="F:metallodipeptidase activity"/>
    <property type="evidence" value="ECO:0007669"/>
    <property type="project" value="InterPro"/>
</dbReference>
<dbReference type="GO" id="GO:0004180">
    <property type="term" value="F:carboxypeptidase activity"/>
    <property type="evidence" value="ECO:0007669"/>
    <property type="project" value="UniProtKB-KW"/>
</dbReference>
<evidence type="ECO:0000313" key="23">
    <source>
        <dbReference type="EMBL" id="MXV61934.1"/>
    </source>
</evidence>
<keyword evidence="15" id="KW-0482">Metalloprotease</keyword>
<dbReference type="Gene3D" id="3.40.630.10">
    <property type="entry name" value="Zn peptidases"/>
    <property type="match status" value="1"/>
</dbReference>
<keyword evidence="6" id="KW-0964">Secreted</keyword>
<dbReference type="GO" id="GO:0005764">
    <property type="term" value="C:lysosome"/>
    <property type="evidence" value="ECO:0007669"/>
    <property type="project" value="UniProtKB-SubCell"/>
</dbReference>